<name>A0A0C3S238_PHLG1</name>
<accession>A0A0C3S238</accession>
<evidence type="ECO:0000313" key="1">
    <source>
        <dbReference type="EMBL" id="KIP03587.1"/>
    </source>
</evidence>
<gene>
    <name evidence="1" type="ORF">PHLGIDRAFT_233597</name>
</gene>
<proteinExistence type="predicted"/>
<reference evidence="1 2" key="1">
    <citation type="journal article" date="2014" name="PLoS Genet.">
        <title>Analysis of the Phlebiopsis gigantea genome, transcriptome and secretome provides insight into its pioneer colonization strategies of wood.</title>
        <authorList>
            <person name="Hori C."/>
            <person name="Ishida T."/>
            <person name="Igarashi K."/>
            <person name="Samejima M."/>
            <person name="Suzuki H."/>
            <person name="Master E."/>
            <person name="Ferreira P."/>
            <person name="Ruiz-Duenas F.J."/>
            <person name="Held B."/>
            <person name="Canessa P."/>
            <person name="Larrondo L.F."/>
            <person name="Schmoll M."/>
            <person name="Druzhinina I.S."/>
            <person name="Kubicek C.P."/>
            <person name="Gaskell J.A."/>
            <person name="Kersten P."/>
            <person name="St John F."/>
            <person name="Glasner J."/>
            <person name="Sabat G."/>
            <person name="Splinter BonDurant S."/>
            <person name="Syed K."/>
            <person name="Yadav J."/>
            <person name="Mgbeahuruike A.C."/>
            <person name="Kovalchuk A."/>
            <person name="Asiegbu F.O."/>
            <person name="Lackner G."/>
            <person name="Hoffmeister D."/>
            <person name="Rencoret J."/>
            <person name="Gutierrez A."/>
            <person name="Sun H."/>
            <person name="Lindquist E."/>
            <person name="Barry K."/>
            <person name="Riley R."/>
            <person name="Grigoriev I.V."/>
            <person name="Henrissat B."/>
            <person name="Kues U."/>
            <person name="Berka R.M."/>
            <person name="Martinez A.T."/>
            <person name="Covert S.F."/>
            <person name="Blanchette R.A."/>
            <person name="Cullen D."/>
        </authorList>
    </citation>
    <scope>NUCLEOTIDE SEQUENCE [LARGE SCALE GENOMIC DNA]</scope>
    <source>
        <strain evidence="1 2">11061_1 CR5-6</strain>
    </source>
</reference>
<sequence length="85" mass="8981">MKSWTQNVNGTASAFCLSFCSCADRDSKSVSESATFSYGAKGTSSVVVKRTAVGQGCENGAGSGTLLLLFLHESPWFHTCRSHAL</sequence>
<dbReference type="PROSITE" id="PS51257">
    <property type="entry name" value="PROKAR_LIPOPROTEIN"/>
    <property type="match status" value="1"/>
</dbReference>
<evidence type="ECO:0000313" key="2">
    <source>
        <dbReference type="Proteomes" id="UP000053257"/>
    </source>
</evidence>
<keyword evidence="2" id="KW-1185">Reference proteome</keyword>
<dbReference type="AlphaFoldDB" id="A0A0C3S238"/>
<dbReference type="Proteomes" id="UP000053257">
    <property type="component" value="Unassembled WGS sequence"/>
</dbReference>
<dbReference type="HOGENOM" id="CLU_2513414_0_0_1"/>
<organism evidence="1 2">
    <name type="scientific">Phlebiopsis gigantea (strain 11061_1 CR5-6)</name>
    <name type="common">White-rot fungus</name>
    <name type="synonym">Peniophora gigantea</name>
    <dbReference type="NCBI Taxonomy" id="745531"/>
    <lineage>
        <taxon>Eukaryota</taxon>
        <taxon>Fungi</taxon>
        <taxon>Dikarya</taxon>
        <taxon>Basidiomycota</taxon>
        <taxon>Agaricomycotina</taxon>
        <taxon>Agaricomycetes</taxon>
        <taxon>Polyporales</taxon>
        <taxon>Phanerochaetaceae</taxon>
        <taxon>Phlebiopsis</taxon>
    </lineage>
</organism>
<protein>
    <submittedName>
        <fullName evidence="1">Uncharacterized protein</fullName>
    </submittedName>
</protein>
<dbReference type="EMBL" id="KN840608">
    <property type="protein sequence ID" value="KIP03587.1"/>
    <property type="molecule type" value="Genomic_DNA"/>
</dbReference>